<evidence type="ECO:0000313" key="1">
    <source>
        <dbReference type="EMBL" id="KAI4300277.1"/>
    </source>
</evidence>
<reference evidence="1 2" key="1">
    <citation type="journal article" date="2022" name="DNA Res.">
        <title>Chromosomal-level genome assembly of the orchid tree Bauhinia variegata (Leguminosae; Cercidoideae) supports the allotetraploid origin hypothesis of Bauhinia.</title>
        <authorList>
            <person name="Zhong Y."/>
            <person name="Chen Y."/>
            <person name="Zheng D."/>
            <person name="Pang J."/>
            <person name="Liu Y."/>
            <person name="Luo S."/>
            <person name="Meng S."/>
            <person name="Qian L."/>
            <person name="Wei D."/>
            <person name="Dai S."/>
            <person name="Zhou R."/>
        </authorList>
    </citation>
    <scope>NUCLEOTIDE SEQUENCE [LARGE SCALE GENOMIC DNA]</scope>
    <source>
        <strain evidence="1">BV-YZ2020</strain>
    </source>
</reference>
<comment type="caution">
    <text evidence="1">The sequence shown here is derived from an EMBL/GenBank/DDBJ whole genome shotgun (WGS) entry which is preliminary data.</text>
</comment>
<proteinExistence type="predicted"/>
<sequence length="1035" mass="114478">MITFMDSKEKLKEIEKCLDPQLWHACAGGMVQMPAVNAKVFYFPQGHAEHACGPVDFRNCPRVPPCILCRVAAIKYMADPETDEVYVKLRLVPVNANDGGYDDDGIGGMNGSESQDKPASFAKTLTQSDANNGGGFSVPRYCAETIFPRLDYSADPPVQTILAKDVHGETWKFRHIYRGTPRRHLLTTGWSSFVNHKKLVAGDSIVFLRAENGDLCVGIRRAKRGIGGGPECSSGWNPAGGNCPLPYGGFSALLRDDENKLLRNGNNNSNGSTLMGKGKVRPEAVIEAVTLVSNAQSFEVVYYPRASTPEFCVKASLVKAAMQIRWVSGMRFKMAFETEDSSRISWFMGTISSVQAADPHLWPDSPWRLLQVTWDEPDLLQNVKRVSPWLVELVSNMPAAIHLSPFSPPRKKLRLPQYPHPDFGLDVQISVPTFPSNLLGPSNPFGIPPESTPAGMQGARHAHYGLPLSKLQSGLFPAGFPPLDHPATATPTRIFNNSSTYQNPSMSDVSCLLSMSNSPHPPKKLDHVKTETPQLVLFGQTILTEQQISLSGSGDTVSPVTGNSSSDGNGDKVTNFSDGSGSAHHQQERSSCDRFPWYKDTINRVETDANLEIGHCKVFMESEDVGRTLDLSLLASYDELYTRLADMFGIDKSEMLSHLLYRDKTGAFKHIGDEPFSEFKKTARRLTILTDSGSDNVGLSGLQKHSCQTQSQQLERDSNQEAQQSLSLKMQIFVKTLTGKTITLEVESSDTIDNVKAKIQDKEGIPLDQQRLIFAGKQLEDGRTLADYNIQKESTLHLVLRLRGGMQIFVKTLTGKTITLEVESSDTIDNVKAKIQDKEGIPPDQQRLIFAGKQLEDGRTLADYNIQKESTLHLVLRLRGGMQIFVKTLTGKTITLEVESSDTIDNVKTKIQDKEGIPPDQQRLIFAGKQLEDGRTLADYNIQKESTLHLVLRLRGGMQIFVKTLTGKTVTLEVESSDTIDNVKAKIQDKEGIPTDQQRLIFAGKQLEDGRTLADYNIQKESTLHLVLRLRGGEF</sequence>
<dbReference type="Proteomes" id="UP000828941">
    <property type="component" value="Chromosome 13"/>
</dbReference>
<gene>
    <name evidence="1" type="ORF">L6164_033674</name>
</gene>
<name>A0ACB9KSK1_BAUVA</name>
<protein>
    <submittedName>
        <fullName evidence="1">Uncharacterized protein</fullName>
    </submittedName>
</protein>
<organism evidence="1 2">
    <name type="scientific">Bauhinia variegata</name>
    <name type="common">Purple orchid tree</name>
    <name type="synonym">Phanera variegata</name>
    <dbReference type="NCBI Taxonomy" id="167791"/>
    <lineage>
        <taxon>Eukaryota</taxon>
        <taxon>Viridiplantae</taxon>
        <taxon>Streptophyta</taxon>
        <taxon>Embryophyta</taxon>
        <taxon>Tracheophyta</taxon>
        <taxon>Spermatophyta</taxon>
        <taxon>Magnoliopsida</taxon>
        <taxon>eudicotyledons</taxon>
        <taxon>Gunneridae</taxon>
        <taxon>Pentapetalae</taxon>
        <taxon>rosids</taxon>
        <taxon>fabids</taxon>
        <taxon>Fabales</taxon>
        <taxon>Fabaceae</taxon>
        <taxon>Cercidoideae</taxon>
        <taxon>Cercideae</taxon>
        <taxon>Bauhiniinae</taxon>
        <taxon>Bauhinia</taxon>
    </lineage>
</organism>
<keyword evidence="2" id="KW-1185">Reference proteome</keyword>
<dbReference type="EMBL" id="CM039438">
    <property type="protein sequence ID" value="KAI4300277.1"/>
    <property type="molecule type" value="Genomic_DNA"/>
</dbReference>
<evidence type="ECO:0000313" key="2">
    <source>
        <dbReference type="Proteomes" id="UP000828941"/>
    </source>
</evidence>
<accession>A0ACB9KSK1</accession>